<dbReference type="GeneID" id="68105843"/>
<keyword evidence="3" id="KW-1185">Reference proteome</keyword>
<sequence>MVNLTKSRMGDGDHHFLVGGDPTHQPEPEAFDKQLRKEFRVDDCVVGEFEVGSLLSKSTLFICKDRILNKKPKLNISYKDISSLKCIKKKVTFVFDTDNEQVTLKCKNIESSTSIYNLVRELYHIQAGKALETIELGEKNSQLQNDIMPARVSMEQDKNGSVDDNNKKPATGGIVAQMLGKTIVDFKVLILNQQHDYLESTMLLQKQSFAYSSHEFKFSEITQFSISSLPFHLQIKLDDNPKIKSITFFCRDYISFAQTLKKKHSTLEINFSPNCRSSKIKGGWCNDVAILGGSESGSGHPPVIMMLKPTAGTTHKKVLSMVSPLAEAEKKLDDIHSSNSNNLDKAVDQEQTTTPNKMLDLGEVKTAPPHLRSRSVFTPNFSPSSVMLKPVSSDKRLSDKIETSPMMTGNAFRGSPSIVVTPEKSQSVKSPQVTSPNNTTSAYFATPTNSSNLTEATNEEGKIVHLNIGRAKQAKRAPRKAPSGKDKNVLFEKLEDASKERVIMVGSETITNPSVMSTTSPTVDLDAITQRRKSSVKGETTTTENTQNSTDQMYTV</sequence>
<feature type="compositionally biased region" description="Low complexity" evidence="1">
    <location>
        <begin position="539"/>
        <end position="550"/>
    </location>
</feature>
<comment type="caution">
    <text evidence="2">The sequence shown here is derived from an EMBL/GenBank/DDBJ whole genome shotgun (WGS) entry which is preliminary data.</text>
</comment>
<dbReference type="RefSeq" id="XP_044553799.1">
    <property type="nucleotide sequence ID" value="XM_044689261.1"/>
</dbReference>
<dbReference type="Proteomes" id="UP000816034">
    <property type="component" value="Unassembled WGS sequence"/>
</dbReference>
<dbReference type="EMBL" id="PYSW02000006">
    <property type="protein sequence ID" value="KAG2391905.1"/>
    <property type="molecule type" value="Genomic_DNA"/>
</dbReference>
<name>A0AA88GZ64_NAELO</name>
<feature type="region of interest" description="Disordered" evidence="1">
    <location>
        <begin position="527"/>
        <end position="556"/>
    </location>
</feature>
<feature type="region of interest" description="Disordered" evidence="1">
    <location>
        <begin position="422"/>
        <end position="453"/>
    </location>
</feature>
<proteinExistence type="predicted"/>
<dbReference type="AlphaFoldDB" id="A0AA88GZ64"/>
<feature type="compositionally biased region" description="Polar residues" evidence="1">
    <location>
        <begin position="423"/>
        <end position="453"/>
    </location>
</feature>
<reference evidence="2 3" key="1">
    <citation type="journal article" date="2018" name="BMC Genomics">
        <title>The genome of Naegleria lovaniensis, the basis for a comparative approach to unravel pathogenicity factors of the human pathogenic amoeba N. fowleri.</title>
        <authorList>
            <person name="Liechti N."/>
            <person name="Schurch N."/>
            <person name="Bruggmann R."/>
            <person name="Wittwer M."/>
        </authorList>
    </citation>
    <scope>NUCLEOTIDE SEQUENCE [LARGE SCALE GENOMIC DNA]</scope>
    <source>
        <strain evidence="2 3">ATCC 30569</strain>
    </source>
</reference>
<evidence type="ECO:0000313" key="3">
    <source>
        <dbReference type="Proteomes" id="UP000816034"/>
    </source>
</evidence>
<evidence type="ECO:0000256" key="1">
    <source>
        <dbReference type="SAM" id="MobiDB-lite"/>
    </source>
</evidence>
<accession>A0AA88GZ64</accession>
<protein>
    <submittedName>
        <fullName evidence="2">Uncharacterized protein</fullName>
    </submittedName>
</protein>
<gene>
    <name evidence="2" type="ORF">C9374_013390</name>
</gene>
<feature type="region of interest" description="Disordered" evidence="1">
    <location>
        <begin position="1"/>
        <end position="28"/>
    </location>
</feature>
<organism evidence="2 3">
    <name type="scientific">Naegleria lovaniensis</name>
    <name type="common">Amoeba</name>
    <dbReference type="NCBI Taxonomy" id="51637"/>
    <lineage>
        <taxon>Eukaryota</taxon>
        <taxon>Discoba</taxon>
        <taxon>Heterolobosea</taxon>
        <taxon>Tetramitia</taxon>
        <taxon>Eutetramitia</taxon>
        <taxon>Vahlkampfiidae</taxon>
        <taxon>Naegleria</taxon>
    </lineage>
</organism>
<evidence type="ECO:0000313" key="2">
    <source>
        <dbReference type="EMBL" id="KAG2391905.1"/>
    </source>
</evidence>